<evidence type="ECO:0000256" key="2">
    <source>
        <dbReference type="ARBA" id="ARBA00022692"/>
    </source>
</evidence>
<dbReference type="PANTHER" id="PTHR31851">
    <property type="entry name" value="FE(2+)/MN(2+) TRANSPORTER PCL1"/>
    <property type="match status" value="1"/>
</dbReference>
<feature type="transmembrane region" description="Helical" evidence="5">
    <location>
        <begin position="215"/>
        <end position="233"/>
    </location>
</feature>
<dbReference type="AlphaFoldDB" id="A0A3A4ADG9"/>
<dbReference type="EMBL" id="QZEY01000014">
    <property type="protein sequence ID" value="RJL24694.1"/>
    <property type="molecule type" value="Genomic_DNA"/>
</dbReference>
<accession>A0A3A4ADG9</accession>
<keyword evidence="7" id="KW-1185">Reference proteome</keyword>
<dbReference type="RefSeq" id="WP_119929611.1">
    <property type="nucleotide sequence ID" value="NZ_QZEY01000014.1"/>
</dbReference>
<dbReference type="InterPro" id="IPR008217">
    <property type="entry name" value="Ccc1_fam"/>
</dbReference>
<feature type="transmembrane region" description="Helical" evidence="5">
    <location>
        <begin position="153"/>
        <end position="175"/>
    </location>
</feature>
<dbReference type="OrthoDB" id="9789677at2"/>
<name>A0A3A4ADG9_9ACTN</name>
<proteinExistence type="predicted"/>
<keyword evidence="2 5" id="KW-0812">Transmembrane</keyword>
<reference evidence="6 7" key="1">
    <citation type="submission" date="2018-09" db="EMBL/GenBank/DDBJ databases">
        <title>YIM 75507 draft genome.</title>
        <authorList>
            <person name="Tang S."/>
            <person name="Feng Y."/>
        </authorList>
    </citation>
    <scope>NUCLEOTIDE SEQUENCE [LARGE SCALE GENOMIC DNA]</scope>
    <source>
        <strain evidence="6 7">YIM 75507</strain>
    </source>
</reference>
<evidence type="ECO:0000256" key="1">
    <source>
        <dbReference type="ARBA" id="ARBA00004127"/>
    </source>
</evidence>
<dbReference type="Pfam" id="PF01988">
    <property type="entry name" value="VIT1"/>
    <property type="match status" value="1"/>
</dbReference>
<organism evidence="6 7">
    <name type="scientific">Bailinhaonella thermotolerans</name>
    <dbReference type="NCBI Taxonomy" id="1070861"/>
    <lineage>
        <taxon>Bacteria</taxon>
        <taxon>Bacillati</taxon>
        <taxon>Actinomycetota</taxon>
        <taxon>Actinomycetes</taxon>
        <taxon>Streptosporangiales</taxon>
        <taxon>Streptosporangiaceae</taxon>
        <taxon>Bailinhaonella</taxon>
    </lineage>
</organism>
<dbReference type="Proteomes" id="UP000265768">
    <property type="component" value="Unassembled WGS sequence"/>
</dbReference>
<protein>
    <recommendedName>
        <fullName evidence="8">VIT family protein</fullName>
    </recommendedName>
</protein>
<feature type="transmembrane region" description="Helical" evidence="5">
    <location>
        <begin position="50"/>
        <end position="70"/>
    </location>
</feature>
<evidence type="ECO:0000256" key="5">
    <source>
        <dbReference type="SAM" id="Phobius"/>
    </source>
</evidence>
<keyword evidence="4 5" id="KW-0472">Membrane</keyword>
<dbReference type="GO" id="GO:0030026">
    <property type="term" value="P:intracellular manganese ion homeostasis"/>
    <property type="evidence" value="ECO:0007669"/>
    <property type="project" value="InterPro"/>
</dbReference>
<evidence type="ECO:0000313" key="7">
    <source>
        <dbReference type="Proteomes" id="UP000265768"/>
    </source>
</evidence>
<dbReference type="GO" id="GO:0005384">
    <property type="term" value="F:manganese ion transmembrane transporter activity"/>
    <property type="evidence" value="ECO:0007669"/>
    <property type="project" value="InterPro"/>
</dbReference>
<evidence type="ECO:0000256" key="3">
    <source>
        <dbReference type="ARBA" id="ARBA00022989"/>
    </source>
</evidence>
<feature type="transmembrane region" description="Helical" evidence="5">
    <location>
        <begin position="181"/>
        <end position="203"/>
    </location>
</feature>
<feature type="transmembrane region" description="Helical" evidence="5">
    <location>
        <begin position="21"/>
        <end position="44"/>
    </location>
</feature>
<gene>
    <name evidence="6" type="ORF">D5H75_28250</name>
</gene>
<keyword evidence="3 5" id="KW-1133">Transmembrane helix</keyword>
<dbReference type="GO" id="GO:0012505">
    <property type="term" value="C:endomembrane system"/>
    <property type="evidence" value="ECO:0007669"/>
    <property type="project" value="UniProtKB-SubCell"/>
</dbReference>
<sequence>MGEGSERAEIHHQHQDVTGGWLRPAVFGVMDGLVSNFALIAGMAGGTSHGRLIVLAGVAGLAAGAFSMAGGEYVSVASQRELAQAEIEVERLELRRHPRAEQAELARLYESRGVDPALAAEVARQIGQNEEKALEVHAREELGMSPKDLPSPLLAAGSSFLSFAVGAFLPLLPYLLGASSLWPAAVVACLGLFGAGALVSRVTARSWWFSGLRQLAVGAGAAVLTYGLGNLIGNGL</sequence>
<evidence type="ECO:0000256" key="4">
    <source>
        <dbReference type="ARBA" id="ARBA00023136"/>
    </source>
</evidence>
<evidence type="ECO:0008006" key="8">
    <source>
        <dbReference type="Google" id="ProtNLM"/>
    </source>
</evidence>
<comment type="subcellular location">
    <subcellularLocation>
        <location evidence="1">Endomembrane system</location>
        <topology evidence="1">Multi-pass membrane protein</topology>
    </subcellularLocation>
</comment>
<evidence type="ECO:0000313" key="6">
    <source>
        <dbReference type="EMBL" id="RJL24694.1"/>
    </source>
</evidence>
<comment type="caution">
    <text evidence="6">The sequence shown here is derived from an EMBL/GenBank/DDBJ whole genome shotgun (WGS) entry which is preliminary data.</text>
</comment>